<dbReference type="Proteomes" id="UP000199031">
    <property type="component" value="Unassembled WGS sequence"/>
</dbReference>
<sequence length="371" mass="42440">MQRFITLDVFRGITVCLMIIVNTQGSGAVPFAQMMHAEWNGCTLTDLVFPSFLFAVGNAMVFANKKFQAMPAKSVWYKIIKRTILIFIVGYLLTWYPFAGWNGEGKIWWKPFAETRIMAVLQRIALCYFFAAVIVRYASLKKIIAIAVILLLLYWALLYFFGDTGAQYTTEGNVVRKFDMLIIGELHMYKEKGIVFDPEGLLNTIPAIVNVLIGYITGAFIVREGATYKCITKLLIAGLLLVFAGLCWNTIFPFNKKLWTSSYVCYTSGINIIVIGLLFYLLEFRHWKTGVYFFTVFGKNPLVIYVLSNLLGVFFLLYISKDVVLIDWLNEKIFQVIAPGALGCLLFSLCFTFICWLAGWWMDKKKIYIRL</sequence>
<dbReference type="PANTHER" id="PTHR31061">
    <property type="entry name" value="LD22376P"/>
    <property type="match status" value="1"/>
</dbReference>
<feature type="transmembrane region" description="Helical" evidence="1">
    <location>
        <begin position="302"/>
        <end position="320"/>
    </location>
</feature>
<dbReference type="GO" id="GO:0016746">
    <property type="term" value="F:acyltransferase activity"/>
    <property type="evidence" value="ECO:0007669"/>
    <property type="project" value="UniProtKB-KW"/>
</dbReference>
<keyword evidence="2" id="KW-0808">Transferase</keyword>
<protein>
    <submittedName>
        <fullName evidence="2">Predicted acyltransferase</fullName>
    </submittedName>
</protein>
<organism evidence="2 3">
    <name type="scientific">Parafilimonas terrae</name>
    <dbReference type="NCBI Taxonomy" id="1465490"/>
    <lineage>
        <taxon>Bacteria</taxon>
        <taxon>Pseudomonadati</taxon>
        <taxon>Bacteroidota</taxon>
        <taxon>Chitinophagia</taxon>
        <taxon>Chitinophagales</taxon>
        <taxon>Chitinophagaceae</taxon>
        <taxon>Parafilimonas</taxon>
    </lineage>
</organism>
<feature type="transmembrane region" description="Helical" evidence="1">
    <location>
        <begin position="201"/>
        <end position="222"/>
    </location>
</feature>
<gene>
    <name evidence="2" type="ORF">SAMN05444277_103193</name>
</gene>
<keyword evidence="1" id="KW-1133">Transmembrane helix</keyword>
<name>A0A1I5UBY0_9BACT</name>
<feature type="transmembrane region" description="Helical" evidence="1">
    <location>
        <begin position="143"/>
        <end position="161"/>
    </location>
</feature>
<reference evidence="2 3" key="1">
    <citation type="submission" date="2016-10" db="EMBL/GenBank/DDBJ databases">
        <authorList>
            <person name="de Groot N.N."/>
        </authorList>
    </citation>
    <scope>NUCLEOTIDE SEQUENCE [LARGE SCALE GENOMIC DNA]</scope>
    <source>
        <strain evidence="2 3">DSM 28286</strain>
    </source>
</reference>
<keyword evidence="3" id="KW-1185">Reference proteome</keyword>
<feature type="transmembrane region" description="Helical" evidence="1">
    <location>
        <begin position="116"/>
        <end position="136"/>
    </location>
</feature>
<evidence type="ECO:0000313" key="2">
    <source>
        <dbReference type="EMBL" id="SFP92749.1"/>
    </source>
</evidence>
<dbReference type="STRING" id="1465490.SAMN05444277_103193"/>
<feature type="transmembrane region" description="Helical" evidence="1">
    <location>
        <begin position="12"/>
        <end position="32"/>
    </location>
</feature>
<feature type="transmembrane region" description="Helical" evidence="1">
    <location>
        <begin position="260"/>
        <end position="282"/>
    </location>
</feature>
<feature type="transmembrane region" description="Helical" evidence="1">
    <location>
        <begin position="44"/>
        <end position="63"/>
    </location>
</feature>
<feature type="transmembrane region" description="Helical" evidence="1">
    <location>
        <begin position="234"/>
        <end position="254"/>
    </location>
</feature>
<dbReference type="AlphaFoldDB" id="A0A1I5UBY0"/>
<keyword evidence="1" id="KW-0812">Transmembrane</keyword>
<keyword evidence="2" id="KW-0012">Acyltransferase</keyword>
<proteinExistence type="predicted"/>
<dbReference type="EMBL" id="FOXQ01000003">
    <property type="protein sequence ID" value="SFP92749.1"/>
    <property type="molecule type" value="Genomic_DNA"/>
</dbReference>
<dbReference type="PANTHER" id="PTHR31061:SF24">
    <property type="entry name" value="LD22376P"/>
    <property type="match status" value="1"/>
</dbReference>
<evidence type="ECO:0000256" key="1">
    <source>
        <dbReference type="SAM" id="Phobius"/>
    </source>
</evidence>
<accession>A0A1I5UBY0</accession>
<evidence type="ECO:0000313" key="3">
    <source>
        <dbReference type="Proteomes" id="UP000199031"/>
    </source>
</evidence>
<feature type="transmembrane region" description="Helical" evidence="1">
    <location>
        <begin position="340"/>
        <end position="362"/>
    </location>
</feature>
<feature type="transmembrane region" description="Helical" evidence="1">
    <location>
        <begin position="75"/>
        <end position="96"/>
    </location>
</feature>
<keyword evidence="1" id="KW-0472">Membrane</keyword>